<keyword evidence="2" id="KW-1185">Reference proteome</keyword>
<proteinExistence type="predicted"/>
<comment type="caution">
    <text evidence="1">The sequence shown here is derived from an EMBL/GenBank/DDBJ whole genome shotgun (WGS) entry which is preliminary data.</text>
</comment>
<protein>
    <recommendedName>
        <fullName evidence="3">DUF4283 domain-containing protein</fullName>
    </recommendedName>
</protein>
<reference evidence="1" key="2">
    <citation type="journal article" date="2024" name="Plant">
        <title>Genomic evolution and insights into agronomic trait innovations of Sesamum species.</title>
        <authorList>
            <person name="Miao H."/>
            <person name="Wang L."/>
            <person name="Qu L."/>
            <person name="Liu H."/>
            <person name="Sun Y."/>
            <person name="Le M."/>
            <person name="Wang Q."/>
            <person name="Wei S."/>
            <person name="Zheng Y."/>
            <person name="Lin W."/>
            <person name="Duan Y."/>
            <person name="Cao H."/>
            <person name="Xiong S."/>
            <person name="Wang X."/>
            <person name="Wei L."/>
            <person name="Li C."/>
            <person name="Ma Q."/>
            <person name="Ju M."/>
            <person name="Zhao R."/>
            <person name="Li G."/>
            <person name="Mu C."/>
            <person name="Tian Q."/>
            <person name="Mei H."/>
            <person name="Zhang T."/>
            <person name="Gao T."/>
            <person name="Zhang H."/>
        </authorList>
    </citation>
    <scope>NUCLEOTIDE SEQUENCE</scope>
    <source>
        <strain evidence="1">3651</strain>
    </source>
</reference>
<evidence type="ECO:0000313" key="1">
    <source>
        <dbReference type="EMBL" id="KAK4428235.1"/>
    </source>
</evidence>
<gene>
    <name evidence="1" type="ORF">Salat_1123100</name>
</gene>
<dbReference type="Proteomes" id="UP001293254">
    <property type="component" value="Unassembled WGS sequence"/>
</dbReference>
<reference evidence="1" key="1">
    <citation type="submission" date="2020-06" db="EMBL/GenBank/DDBJ databases">
        <authorList>
            <person name="Li T."/>
            <person name="Hu X."/>
            <person name="Zhang T."/>
            <person name="Song X."/>
            <person name="Zhang H."/>
            <person name="Dai N."/>
            <person name="Sheng W."/>
            <person name="Hou X."/>
            <person name="Wei L."/>
        </authorList>
    </citation>
    <scope>NUCLEOTIDE SEQUENCE</scope>
    <source>
        <strain evidence="1">3651</strain>
        <tissue evidence="1">Leaf</tissue>
    </source>
</reference>
<accession>A0AAE1YDS6</accession>
<dbReference type="AlphaFoldDB" id="A0AAE1YDS6"/>
<dbReference type="EMBL" id="JACGWO010000004">
    <property type="protein sequence ID" value="KAK4428235.1"/>
    <property type="molecule type" value="Genomic_DNA"/>
</dbReference>
<dbReference type="InterPro" id="IPR040256">
    <property type="entry name" value="At4g02000-like"/>
</dbReference>
<evidence type="ECO:0000313" key="2">
    <source>
        <dbReference type="Proteomes" id="UP001293254"/>
    </source>
</evidence>
<dbReference type="PANTHER" id="PTHR31286:SF180">
    <property type="entry name" value="OS10G0362600 PROTEIN"/>
    <property type="match status" value="1"/>
</dbReference>
<name>A0AAE1YDS6_9LAMI</name>
<evidence type="ECO:0008006" key="3">
    <source>
        <dbReference type="Google" id="ProtNLM"/>
    </source>
</evidence>
<organism evidence="1 2">
    <name type="scientific">Sesamum alatum</name>
    <dbReference type="NCBI Taxonomy" id="300844"/>
    <lineage>
        <taxon>Eukaryota</taxon>
        <taxon>Viridiplantae</taxon>
        <taxon>Streptophyta</taxon>
        <taxon>Embryophyta</taxon>
        <taxon>Tracheophyta</taxon>
        <taxon>Spermatophyta</taxon>
        <taxon>Magnoliopsida</taxon>
        <taxon>eudicotyledons</taxon>
        <taxon>Gunneridae</taxon>
        <taxon>Pentapetalae</taxon>
        <taxon>asterids</taxon>
        <taxon>lamiids</taxon>
        <taxon>Lamiales</taxon>
        <taxon>Pedaliaceae</taxon>
        <taxon>Sesamum</taxon>
    </lineage>
</organism>
<sequence>MKKTSFAGLFSNNRKLNDENKLKKFMVDDETLKLGSNDLQVLGAQSHWCIGSIMRGLPSKNTIVGSSSSDLQGMKIGNLNFGLGPPSVLPTECWHPNTLGKIGSRLGNPITKDSLTMRMERVSNAHILVEVDASRALVDKVEFILSNGVTRKQPVIYEFTPKFCTKCKRFGHLRDSCQSSQPPAAVATSPPIATVKPVAMKKVQPAEWTLLQQRQKSDQKHQHNGPN</sequence>
<dbReference type="PANTHER" id="PTHR31286">
    <property type="entry name" value="GLYCINE-RICH CELL WALL STRUCTURAL PROTEIN 1.8-LIKE"/>
    <property type="match status" value="1"/>
</dbReference>